<evidence type="ECO:0000256" key="3">
    <source>
        <dbReference type="ARBA" id="ARBA00023274"/>
    </source>
</evidence>
<protein>
    <submittedName>
        <fullName evidence="5">Ribosomal protein S3</fullName>
    </submittedName>
</protein>
<evidence type="ECO:0000256" key="1">
    <source>
        <dbReference type="ARBA" id="ARBA00010761"/>
    </source>
</evidence>
<dbReference type="PANTHER" id="PTHR11760:SF19">
    <property type="entry name" value="SMALL RIBOSOMAL SUBUNIT PROTEIN US3C"/>
    <property type="match status" value="1"/>
</dbReference>
<dbReference type="InterPro" id="IPR001351">
    <property type="entry name" value="Ribosomal_uS3_C"/>
</dbReference>
<geneLocation type="mitochondrion" evidence="5"/>
<keyword evidence="5" id="KW-0496">Mitochondrion</keyword>
<keyword evidence="2 5" id="KW-0689">Ribosomal protein</keyword>
<dbReference type="PANTHER" id="PTHR11760">
    <property type="entry name" value="30S/40S RIBOSOMAL PROTEIN S3"/>
    <property type="match status" value="1"/>
</dbReference>
<dbReference type="GO" id="GO:0003735">
    <property type="term" value="F:structural constituent of ribosome"/>
    <property type="evidence" value="ECO:0007669"/>
    <property type="project" value="InterPro"/>
</dbReference>
<comment type="similarity">
    <text evidence="1">Belongs to the universal ribosomal protein uS3 family.</text>
</comment>
<evidence type="ECO:0000259" key="4">
    <source>
        <dbReference type="Pfam" id="PF00189"/>
    </source>
</evidence>
<dbReference type="AlphaFoldDB" id="A0A097PBP2"/>
<dbReference type="GO" id="GO:0006412">
    <property type="term" value="P:translation"/>
    <property type="evidence" value="ECO:0007669"/>
    <property type="project" value="InterPro"/>
</dbReference>
<evidence type="ECO:0000313" key="5">
    <source>
        <dbReference type="EMBL" id="AIU44687.1"/>
    </source>
</evidence>
<keyword evidence="3" id="KW-0687">Ribonucleoprotein</keyword>
<dbReference type="InterPro" id="IPR057258">
    <property type="entry name" value="Ribosomal_uS3"/>
</dbReference>
<name>A0A097PBP2_CYAPA</name>
<dbReference type="EMBL" id="KM198930">
    <property type="protein sequence ID" value="AIU44687.1"/>
    <property type="molecule type" value="Genomic_DNA"/>
</dbReference>
<organism evidence="5">
    <name type="scientific">Cyanophora paradoxa</name>
    <dbReference type="NCBI Taxonomy" id="2762"/>
    <lineage>
        <taxon>Eukaryota</taxon>
        <taxon>Glaucocystophyceae</taxon>
        <taxon>Cyanophorales</taxon>
        <taxon>Cyanophoraceae</taxon>
        <taxon>Cyanophora</taxon>
    </lineage>
</organism>
<dbReference type="GO" id="GO:0022627">
    <property type="term" value="C:cytosolic small ribosomal subunit"/>
    <property type="evidence" value="ECO:0007669"/>
    <property type="project" value="TreeGrafter"/>
</dbReference>
<dbReference type="SUPFAM" id="SSF54821">
    <property type="entry name" value="Ribosomal protein S3 C-terminal domain"/>
    <property type="match status" value="1"/>
</dbReference>
<reference evidence="5" key="1">
    <citation type="journal article" date="2014" name="Mol. Phylogenet. Evol.">
        <title>Nucleotide substitution analyses of the glaucophyte Cyanophora suggest an ancestrally lower mutation rate in plastid vs mitochondrial DNA for the Archaeplastida.</title>
        <authorList>
            <person name="Smith D.R."/>
            <person name="Jackson C.J."/>
            <person name="Reyes-Prieto A."/>
        </authorList>
    </citation>
    <scope>NUCLEOTIDE SEQUENCE</scope>
    <source>
        <strain evidence="5">NIES-763</strain>
    </source>
</reference>
<dbReference type="InterPro" id="IPR036419">
    <property type="entry name" value="Ribosomal_S3_C_sf"/>
</dbReference>
<evidence type="ECO:0000256" key="2">
    <source>
        <dbReference type="ARBA" id="ARBA00022980"/>
    </source>
</evidence>
<reference evidence="5" key="2">
    <citation type="submission" date="2014-07" db="EMBL/GenBank/DDBJ databases">
        <authorList>
            <person name="David S.R."/>
            <person name="Jackson C.J."/>
            <person name="Adrian R.-P."/>
        </authorList>
    </citation>
    <scope>NUCLEOTIDE SEQUENCE</scope>
    <source>
        <strain evidence="5">NIES-763</strain>
    </source>
</reference>
<accession>A0A097PBP2</accession>
<sequence length="217" mass="26015">MKIIFSDIIIYRSLSNILIFLKIFSFRKPWFFKIRTKLRIRRKSKLRKKKRKIKKKITLILKKIQKWIVSITGLKTVLIVHRSKSLNLYPEMINMVIIKYFKQRRNYRSIFRTIVYHIQKRFKHGIMGAKISLSGRLGKSQIARTEWIQSNNPFGGKTQLPLQTINTNILYSFRTIFSKRGNIGIKTWIYLRPIKSKNKFKSTFRLKNAFTTKKTKI</sequence>
<gene>
    <name evidence="5" type="primary">rps3</name>
</gene>
<proteinExistence type="inferred from homology"/>
<dbReference type="Gene3D" id="3.30.1140.32">
    <property type="entry name" value="Ribosomal protein S3, C-terminal domain"/>
    <property type="match status" value="1"/>
</dbReference>
<dbReference type="Pfam" id="PF00189">
    <property type="entry name" value="Ribosomal_S3_C"/>
    <property type="match status" value="1"/>
</dbReference>
<feature type="domain" description="Small ribosomal subunit protein uS3 C-terminal" evidence="4">
    <location>
        <begin position="103"/>
        <end position="189"/>
    </location>
</feature>